<keyword evidence="2 4" id="KW-0831">Ubiquinone biosynthesis</keyword>
<comment type="pathway">
    <text evidence="4">Cofactor biosynthesis; ubiquinone biosynthesis.</text>
</comment>
<evidence type="ECO:0000313" key="5">
    <source>
        <dbReference type="EMBL" id="KAA0693984.1"/>
    </source>
</evidence>
<protein>
    <recommendedName>
        <fullName evidence="4">Probable chorismate pyruvate-lyase</fullName>
        <shortName evidence="4">CL</shortName>
        <shortName evidence="4">CPL</shortName>
        <ecNumber evidence="4">4.1.3.40</ecNumber>
    </recommendedName>
</protein>
<dbReference type="GO" id="GO:0006744">
    <property type="term" value="P:ubiquinone biosynthetic process"/>
    <property type="evidence" value="ECO:0007669"/>
    <property type="project" value="UniProtKB-UniRule"/>
</dbReference>
<evidence type="ECO:0000256" key="2">
    <source>
        <dbReference type="ARBA" id="ARBA00022688"/>
    </source>
</evidence>
<dbReference type="PANTHER" id="PTHR38683:SF1">
    <property type="entry name" value="CHORISMATE PYRUVATE-LYASE"/>
    <property type="match status" value="1"/>
</dbReference>
<dbReference type="EC" id="4.1.3.40" evidence="4"/>
<comment type="caution">
    <text evidence="4">Lacks conserved residue(s) required for the propagation of feature annotation.</text>
</comment>
<dbReference type="AlphaFoldDB" id="A0A7V7GSV5"/>
<dbReference type="PANTHER" id="PTHR38683">
    <property type="entry name" value="CHORISMATE PYRUVATE-LYASE"/>
    <property type="match status" value="1"/>
</dbReference>
<comment type="function">
    <text evidence="4">Removes the pyruvyl group from chorismate, with concomitant aromatization of the ring, to provide 4-hydroxybenzoate (4HB) for the ubiquinone pathway.</text>
</comment>
<feature type="binding site" evidence="4">
    <location>
        <position position="163"/>
    </location>
    <ligand>
        <name>substrate</name>
    </ligand>
</feature>
<gene>
    <name evidence="4" type="primary">ubiC</name>
    <name evidence="5" type="ORF">DT594_11720</name>
</gene>
<keyword evidence="4" id="KW-0670">Pyruvate</keyword>
<dbReference type="InterPro" id="IPR007440">
    <property type="entry name" value="Chorismate--pyruvate_lyase"/>
</dbReference>
<feature type="binding site" evidence="4">
    <location>
        <position position="109"/>
    </location>
    <ligand>
        <name>substrate</name>
    </ligand>
</feature>
<dbReference type="UniPathway" id="UPA00232"/>
<reference evidence="5 6" key="1">
    <citation type="submission" date="2018-07" db="EMBL/GenBank/DDBJ databases">
        <title>Pseudomonas laoshanensis sp. nov., isolated from soil.</title>
        <authorList>
            <person name="Sun J."/>
            <person name="Yu L."/>
            <person name="Wang M."/>
            <person name="Zhang C."/>
        </authorList>
    </citation>
    <scope>NUCLEOTIDE SEQUENCE [LARGE SCALE GENOMIC DNA]</scope>
    <source>
        <strain evidence="5 6">Y22</strain>
    </source>
</reference>
<comment type="subcellular location">
    <subcellularLocation>
        <location evidence="4">Cytoplasm</location>
    </subcellularLocation>
</comment>
<sequence>MPQWYPVEQHPDPPGLTLLDWLNDQGSLTLRLTDAGADDFRVQLLVQQSQPARADEAQALGIPTGEPVWTREVLLHTAGAPRVFARSVAPLAAVSASNIDLQTLGTRSLGLLLFSNPKVTRGPLQISRYPSAWLPSPWAEQQADCWGRRSLFSDGELPLLVCEVFLPGWPAG</sequence>
<name>A0A7V7GSV5_9GAMM</name>
<feature type="binding site" evidence="4">
    <location>
        <position position="71"/>
    </location>
    <ligand>
        <name>substrate</name>
    </ligand>
</feature>
<proteinExistence type="inferred from homology"/>
<comment type="caution">
    <text evidence="5">The sequence shown here is derived from an EMBL/GenBank/DDBJ whole genome shotgun (WGS) entry which is preliminary data.</text>
</comment>
<keyword evidence="3 4" id="KW-0456">Lyase</keyword>
<evidence type="ECO:0000256" key="1">
    <source>
        <dbReference type="ARBA" id="ARBA00022490"/>
    </source>
</evidence>
<dbReference type="GO" id="GO:0042866">
    <property type="term" value="P:pyruvate biosynthetic process"/>
    <property type="evidence" value="ECO:0007669"/>
    <property type="project" value="UniProtKB-UniRule"/>
</dbReference>
<comment type="catalytic activity">
    <reaction evidence="4">
        <text>chorismate = 4-hydroxybenzoate + pyruvate</text>
        <dbReference type="Rhea" id="RHEA:16505"/>
        <dbReference type="ChEBI" id="CHEBI:15361"/>
        <dbReference type="ChEBI" id="CHEBI:17879"/>
        <dbReference type="ChEBI" id="CHEBI:29748"/>
        <dbReference type="EC" id="4.1.3.40"/>
    </reaction>
</comment>
<evidence type="ECO:0000256" key="4">
    <source>
        <dbReference type="HAMAP-Rule" id="MF_01632"/>
    </source>
</evidence>
<keyword evidence="6" id="KW-1185">Reference proteome</keyword>
<dbReference type="EMBL" id="QOVF01000003">
    <property type="protein sequence ID" value="KAA0693984.1"/>
    <property type="molecule type" value="Genomic_DNA"/>
</dbReference>
<dbReference type="RefSeq" id="WP_149333138.1">
    <property type="nucleotide sequence ID" value="NZ_QOVF01000003.1"/>
</dbReference>
<dbReference type="SUPFAM" id="SSF64288">
    <property type="entry name" value="Chorismate lyase-like"/>
    <property type="match status" value="1"/>
</dbReference>
<dbReference type="GO" id="GO:0008813">
    <property type="term" value="F:chorismate lyase activity"/>
    <property type="evidence" value="ECO:0007669"/>
    <property type="project" value="UniProtKB-UniRule"/>
</dbReference>
<organism evidence="5 6">
    <name type="scientific">Halopseudomonas laoshanensis</name>
    <dbReference type="NCBI Taxonomy" id="2268758"/>
    <lineage>
        <taxon>Bacteria</taxon>
        <taxon>Pseudomonadati</taxon>
        <taxon>Pseudomonadota</taxon>
        <taxon>Gammaproteobacteria</taxon>
        <taxon>Pseudomonadales</taxon>
        <taxon>Pseudomonadaceae</taxon>
        <taxon>Halopseudomonas</taxon>
    </lineage>
</organism>
<dbReference type="Gene3D" id="3.40.1410.10">
    <property type="entry name" value="Chorismate lyase-like"/>
    <property type="match status" value="1"/>
</dbReference>
<dbReference type="GO" id="GO:0005829">
    <property type="term" value="C:cytosol"/>
    <property type="evidence" value="ECO:0007669"/>
    <property type="project" value="TreeGrafter"/>
</dbReference>
<evidence type="ECO:0000256" key="3">
    <source>
        <dbReference type="ARBA" id="ARBA00023239"/>
    </source>
</evidence>
<accession>A0A7V7GSV5</accession>
<dbReference type="Proteomes" id="UP000463138">
    <property type="component" value="Unassembled WGS sequence"/>
</dbReference>
<dbReference type="HAMAP" id="MF_01632">
    <property type="entry name" value="UbiC"/>
    <property type="match status" value="1"/>
</dbReference>
<keyword evidence="1 4" id="KW-0963">Cytoplasm</keyword>
<evidence type="ECO:0000313" key="6">
    <source>
        <dbReference type="Proteomes" id="UP000463138"/>
    </source>
</evidence>
<dbReference type="InterPro" id="IPR028978">
    <property type="entry name" value="Chorismate_lyase_/UTRA_dom_sf"/>
</dbReference>
<dbReference type="OrthoDB" id="9789493at2"/>
<comment type="similarity">
    <text evidence="4">Belongs to the UbiC family.</text>
</comment>
<dbReference type="Pfam" id="PF04345">
    <property type="entry name" value="Chor_lyase"/>
    <property type="match status" value="1"/>
</dbReference>